<accession>A0A3A8QHS4</accession>
<name>A0A3A8QHS4_9BACT</name>
<comment type="caution">
    <text evidence="1">The sequence shown here is derived from an EMBL/GenBank/DDBJ whole genome shotgun (WGS) entry which is preliminary data.</text>
</comment>
<gene>
    <name evidence="1" type="ORF">D7V93_01555</name>
</gene>
<dbReference type="EMBL" id="RAWB01000008">
    <property type="protein sequence ID" value="RKH68279.1"/>
    <property type="molecule type" value="Genomic_DNA"/>
</dbReference>
<protein>
    <recommendedName>
        <fullName evidence="3">Phage tail protein</fullName>
    </recommendedName>
</protein>
<keyword evidence="2" id="KW-1185">Reference proteome</keyword>
<evidence type="ECO:0000313" key="2">
    <source>
        <dbReference type="Proteomes" id="UP000272888"/>
    </source>
</evidence>
<sequence>MARISYEVSVGSLVASSQPQKGTSLLRSLTCGLTMDGAGGWCSLDLVCTGAPPRPGEAAQVSLDAGSGRATVFTGEVLSTRVTPESARVQGVDGLTRLARLEVSEAYEQMSAGSIVRELVRKANLGVGTIEDGPRLPSYLLHQGPSALHYLRRLAEQCGFDLYTDGAGKVHFASPRRGGADHTFAYPKQVLKAELLQVQPSFDSMTVWGEGAASVQGTARGHWLVRDLASVSGKASLGASGAVQAGRLGKTPRTVRDGAVRSGGDAAARAQARMAAVGSRVLRGFVEVLGSPALKPGALVKIDEVPTNHPARALVAGKVLRVRGVRHSLGLRTGFITRMEF</sequence>
<dbReference type="AlphaFoldDB" id="A0A3A8QHS4"/>
<dbReference type="Proteomes" id="UP000272888">
    <property type="component" value="Unassembled WGS sequence"/>
</dbReference>
<dbReference type="SUPFAM" id="SSF69279">
    <property type="entry name" value="Phage tail proteins"/>
    <property type="match status" value="1"/>
</dbReference>
<evidence type="ECO:0008006" key="3">
    <source>
        <dbReference type="Google" id="ProtNLM"/>
    </source>
</evidence>
<dbReference type="RefSeq" id="WP_120641635.1">
    <property type="nucleotide sequence ID" value="NZ_RAWB01000008.1"/>
</dbReference>
<proteinExistence type="predicted"/>
<organism evidence="1 2">
    <name type="scientific">Corallococcus llansteffanensis</name>
    <dbReference type="NCBI Taxonomy" id="2316731"/>
    <lineage>
        <taxon>Bacteria</taxon>
        <taxon>Pseudomonadati</taxon>
        <taxon>Myxococcota</taxon>
        <taxon>Myxococcia</taxon>
        <taxon>Myxococcales</taxon>
        <taxon>Cystobacterineae</taxon>
        <taxon>Myxococcaceae</taxon>
        <taxon>Corallococcus</taxon>
    </lineage>
</organism>
<reference evidence="2" key="1">
    <citation type="submission" date="2018-09" db="EMBL/GenBank/DDBJ databases">
        <authorList>
            <person name="Livingstone P.G."/>
            <person name="Whitworth D.E."/>
        </authorList>
    </citation>
    <scope>NUCLEOTIDE SEQUENCE [LARGE SCALE GENOMIC DNA]</scope>
    <source>
        <strain evidence="2">CA051B</strain>
    </source>
</reference>
<dbReference type="Pfam" id="PF05954">
    <property type="entry name" value="Phage_GPD"/>
    <property type="match status" value="1"/>
</dbReference>
<evidence type="ECO:0000313" key="1">
    <source>
        <dbReference type="EMBL" id="RKH68279.1"/>
    </source>
</evidence>